<accession>A0A835Q3E1</accession>
<protein>
    <recommendedName>
        <fullName evidence="3">RCC1-like domain-containing protein</fullName>
    </recommendedName>
</protein>
<feature type="repeat" description="RCC1" evidence="2">
    <location>
        <begin position="209"/>
        <end position="276"/>
    </location>
</feature>
<dbReference type="InterPro" id="IPR051210">
    <property type="entry name" value="Ub_ligase/GEF_domain"/>
</dbReference>
<proteinExistence type="predicted"/>
<dbReference type="PANTHER" id="PTHR22870">
    <property type="entry name" value="REGULATOR OF CHROMOSOME CONDENSATION"/>
    <property type="match status" value="1"/>
</dbReference>
<dbReference type="InterPro" id="IPR000408">
    <property type="entry name" value="Reg_chr_condens"/>
</dbReference>
<comment type="caution">
    <text evidence="4">The sequence shown here is derived from an EMBL/GenBank/DDBJ whole genome shotgun (WGS) entry which is preliminary data.</text>
</comment>
<sequence length="332" mass="35940">MVMEEYLLGEEAHVVSLAMAIWRIGYNLNLLNFFEGCTVNDISAGWNHSAFATGSGHLFMCGDGSFGQLGNGNNSSHCLPQEVLFFQSMHVEQVACGMRHSLVLVRGSSGYSVYGYGSGRHGQIGRQLREHRKFVSTPEIIHGFEGSTVDFLYANGDHSAALSANGKLYTWGRGFDGNLDCYQPRIVPSSLRFSQIALGWNHALMISDGQVYMLGRMRSSYVQKSEQLPDSVMTAPSITNAEDLAMPSLQRIACPVGEKVVVLAAGSEHSVLLTDKGSILTWGWGEHGQLGLGNTADQISPQNVGLVYKNSSSCGHLGVFCGSGFTFVAKLE</sequence>
<dbReference type="AlphaFoldDB" id="A0A835Q3E1"/>
<dbReference type="EMBL" id="JADCNM010000010">
    <property type="protein sequence ID" value="KAG0464914.1"/>
    <property type="molecule type" value="Genomic_DNA"/>
</dbReference>
<evidence type="ECO:0000256" key="2">
    <source>
        <dbReference type="PROSITE-ProRule" id="PRU00235"/>
    </source>
</evidence>
<dbReference type="PROSITE" id="PS00626">
    <property type="entry name" value="RCC1_2"/>
    <property type="match status" value="2"/>
</dbReference>
<dbReference type="OrthoDB" id="70707at2759"/>
<dbReference type="Pfam" id="PF25390">
    <property type="entry name" value="WD40_RLD"/>
    <property type="match status" value="1"/>
</dbReference>
<evidence type="ECO:0000259" key="3">
    <source>
        <dbReference type="Pfam" id="PF25390"/>
    </source>
</evidence>
<evidence type="ECO:0000313" key="4">
    <source>
        <dbReference type="EMBL" id="KAG0464914.1"/>
    </source>
</evidence>
<feature type="repeat" description="RCC1" evidence="2">
    <location>
        <begin position="166"/>
        <end position="209"/>
    </location>
</feature>
<dbReference type="PRINTS" id="PR00633">
    <property type="entry name" value="RCCNDNSATION"/>
</dbReference>
<gene>
    <name evidence="4" type="ORF">HPP92_019078</name>
</gene>
<feature type="repeat" description="RCC1" evidence="2">
    <location>
        <begin position="111"/>
        <end position="165"/>
    </location>
</feature>
<dbReference type="InterPro" id="IPR009091">
    <property type="entry name" value="RCC1/BLIP-II"/>
</dbReference>
<evidence type="ECO:0000313" key="5">
    <source>
        <dbReference type="Proteomes" id="UP000639772"/>
    </source>
</evidence>
<dbReference type="PROSITE" id="PS50012">
    <property type="entry name" value="RCC1_3"/>
    <property type="match status" value="5"/>
</dbReference>
<dbReference type="PANTHER" id="PTHR22870:SF466">
    <property type="entry name" value="ANKYRIN REPEAT-CONTAINING PROTEIN"/>
    <property type="match status" value="1"/>
</dbReference>
<reference evidence="4 5" key="1">
    <citation type="journal article" date="2020" name="Nat. Food">
        <title>A phased Vanilla planifolia genome enables genetic improvement of flavour and production.</title>
        <authorList>
            <person name="Hasing T."/>
            <person name="Tang H."/>
            <person name="Brym M."/>
            <person name="Khazi F."/>
            <person name="Huang T."/>
            <person name="Chambers A.H."/>
        </authorList>
    </citation>
    <scope>NUCLEOTIDE SEQUENCE [LARGE SCALE GENOMIC DNA]</scope>
    <source>
        <tissue evidence="4">Leaf</tissue>
    </source>
</reference>
<dbReference type="Proteomes" id="UP000639772">
    <property type="component" value="Chromosome 10"/>
</dbReference>
<keyword evidence="1" id="KW-0677">Repeat</keyword>
<dbReference type="Gene3D" id="2.130.10.30">
    <property type="entry name" value="Regulator of chromosome condensation 1/beta-lactamase-inhibitor protein II"/>
    <property type="match status" value="2"/>
</dbReference>
<feature type="repeat" description="RCC1" evidence="2">
    <location>
        <begin position="277"/>
        <end position="332"/>
    </location>
</feature>
<feature type="repeat" description="RCC1" evidence="2">
    <location>
        <begin position="56"/>
        <end position="107"/>
    </location>
</feature>
<name>A0A835Q3E1_VANPL</name>
<dbReference type="SUPFAM" id="SSF50985">
    <property type="entry name" value="RCC1/BLIP-II"/>
    <property type="match status" value="1"/>
</dbReference>
<evidence type="ECO:0000256" key="1">
    <source>
        <dbReference type="ARBA" id="ARBA00022737"/>
    </source>
</evidence>
<dbReference type="InterPro" id="IPR058923">
    <property type="entry name" value="RCC1-like_dom"/>
</dbReference>
<organism evidence="4 5">
    <name type="scientific">Vanilla planifolia</name>
    <name type="common">Vanilla</name>
    <dbReference type="NCBI Taxonomy" id="51239"/>
    <lineage>
        <taxon>Eukaryota</taxon>
        <taxon>Viridiplantae</taxon>
        <taxon>Streptophyta</taxon>
        <taxon>Embryophyta</taxon>
        <taxon>Tracheophyta</taxon>
        <taxon>Spermatophyta</taxon>
        <taxon>Magnoliopsida</taxon>
        <taxon>Liliopsida</taxon>
        <taxon>Asparagales</taxon>
        <taxon>Orchidaceae</taxon>
        <taxon>Vanilloideae</taxon>
        <taxon>Vanilleae</taxon>
        <taxon>Vanilla</taxon>
    </lineage>
</organism>
<feature type="domain" description="RCC1-like" evidence="3">
    <location>
        <begin position="38"/>
        <end position="328"/>
    </location>
</feature>